<accession>A0AAE3ZW56</accession>
<dbReference type="RefSeq" id="WP_310430169.1">
    <property type="nucleotide sequence ID" value="NZ_JAVDYC010000001.1"/>
</dbReference>
<evidence type="ECO:0000313" key="2">
    <source>
        <dbReference type="Proteomes" id="UP001183629"/>
    </source>
</evidence>
<protein>
    <submittedName>
        <fullName evidence="1">Uncharacterized protein</fullName>
    </submittedName>
</protein>
<reference evidence="1 2" key="1">
    <citation type="submission" date="2023-07" db="EMBL/GenBank/DDBJ databases">
        <title>Sequencing the genomes of 1000 actinobacteria strains.</title>
        <authorList>
            <person name="Klenk H.-P."/>
        </authorList>
    </citation>
    <scope>NUCLEOTIDE SEQUENCE [LARGE SCALE GENOMIC DNA]</scope>
    <source>
        <strain evidence="1 2">DSM 44711</strain>
    </source>
</reference>
<comment type="caution">
    <text evidence="1">The sequence shown here is derived from an EMBL/GenBank/DDBJ whole genome shotgun (WGS) entry which is preliminary data.</text>
</comment>
<dbReference type="Proteomes" id="UP001183629">
    <property type="component" value="Unassembled WGS sequence"/>
</dbReference>
<gene>
    <name evidence="1" type="ORF">J2S44_006292</name>
</gene>
<name>A0AAE3ZW56_9ACTN</name>
<dbReference type="EMBL" id="JAVDYC010000001">
    <property type="protein sequence ID" value="MDR7326042.1"/>
    <property type="molecule type" value="Genomic_DNA"/>
</dbReference>
<dbReference type="AlphaFoldDB" id="A0AAE3ZW56"/>
<organism evidence="1 2">
    <name type="scientific">Catenuloplanes niger</name>
    <dbReference type="NCBI Taxonomy" id="587534"/>
    <lineage>
        <taxon>Bacteria</taxon>
        <taxon>Bacillati</taxon>
        <taxon>Actinomycetota</taxon>
        <taxon>Actinomycetes</taxon>
        <taxon>Micromonosporales</taxon>
        <taxon>Micromonosporaceae</taxon>
        <taxon>Catenuloplanes</taxon>
    </lineage>
</organism>
<keyword evidence="2" id="KW-1185">Reference proteome</keyword>
<sequence length="87" mass="9185">MLAGGRVQVVGDVDDLLTQHARMVADRGDFGALPTDAEVIAAEHGSRQSSLVVRSPGGVTGADRLDLEDMVLAYLGRADERPLEAAR</sequence>
<evidence type="ECO:0000313" key="1">
    <source>
        <dbReference type="EMBL" id="MDR7326042.1"/>
    </source>
</evidence>
<proteinExistence type="predicted"/>